<dbReference type="Gene3D" id="1.10.357.10">
    <property type="entry name" value="Tetracycline Repressor, domain 2"/>
    <property type="match status" value="1"/>
</dbReference>
<dbReference type="InParanoid" id="A0A7X0JQ40"/>
<proteinExistence type="predicted"/>
<dbReference type="RefSeq" id="WP_166851906.1">
    <property type="nucleotide sequence ID" value="NZ_JAAONY010000001.1"/>
</dbReference>
<evidence type="ECO:0000313" key="6">
    <source>
        <dbReference type="EMBL" id="MBB6520209.1"/>
    </source>
</evidence>
<evidence type="ECO:0000256" key="4">
    <source>
        <dbReference type="PROSITE-ProRule" id="PRU00335"/>
    </source>
</evidence>
<protein>
    <submittedName>
        <fullName evidence="6">TetR/AcrR family transcriptional repressor of nem operon</fullName>
    </submittedName>
</protein>
<dbReference type="SUPFAM" id="SSF48498">
    <property type="entry name" value="Tetracyclin repressor-like, C-terminal domain"/>
    <property type="match status" value="1"/>
</dbReference>
<dbReference type="Pfam" id="PF00440">
    <property type="entry name" value="TetR_N"/>
    <property type="match status" value="1"/>
</dbReference>
<name>A0A7X0JQ40_9GAMM</name>
<dbReference type="Proteomes" id="UP000528457">
    <property type="component" value="Unassembled WGS sequence"/>
</dbReference>
<dbReference type="PANTHER" id="PTHR47506:SF1">
    <property type="entry name" value="HTH-TYPE TRANSCRIPTIONAL REGULATOR YJDC"/>
    <property type="match status" value="1"/>
</dbReference>
<dbReference type="AlphaFoldDB" id="A0A7X0JQ40"/>
<dbReference type="InterPro" id="IPR009057">
    <property type="entry name" value="Homeodomain-like_sf"/>
</dbReference>
<dbReference type="InterPro" id="IPR036271">
    <property type="entry name" value="Tet_transcr_reg_TetR-rel_C_sf"/>
</dbReference>
<dbReference type="InterPro" id="IPR001647">
    <property type="entry name" value="HTH_TetR"/>
</dbReference>
<keyword evidence="3" id="KW-0804">Transcription</keyword>
<evidence type="ECO:0000313" key="7">
    <source>
        <dbReference type="Proteomes" id="UP000528457"/>
    </source>
</evidence>
<dbReference type="PANTHER" id="PTHR47506">
    <property type="entry name" value="TRANSCRIPTIONAL REGULATORY PROTEIN"/>
    <property type="match status" value="1"/>
</dbReference>
<dbReference type="EMBL" id="JACHHT010000001">
    <property type="protein sequence ID" value="MBB6520209.1"/>
    <property type="molecule type" value="Genomic_DNA"/>
</dbReference>
<dbReference type="Pfam" id="PF16925">
    <property type="entry name" value="TetR_C_13"/>
    <property type="match status" value="1"/>
</dbReference>
<feature type="domain" description="HTH tetR-type" evidence="5">
    <location>
        <begin position="6"/>
        <end position="66"/>
    </location>
</feature>
<dbReference type="SUPFAM" id="SSF46689">
    <property type="entry name" value="Homeodomain-like"/>
    <property type="match status" value="1"/>
</dbReference>
<dbReference type="PROSITE" id="PS50977">
    <property type="entry name" value="HTH_TETR_2"/>
    <property type="match status" value="1"/>
</dbReference>
<dbReference type="InterPro" id="IPR011075">
    <property type="entry name" value="TetR_C"/>
</dbReference>
<dbReference type="PRINTS" id="PR00455">
    <property type="entry name" value="HTHTETR"/>
</dbReference>
<sequence length="200" mass="22719">MARPKEYQQEQVLDRATECFWQRGYTATSMKHLEQATGLTPGSLYNSFGSKDGVFLACLDHYNDTVIGERVRHYLKPASHEYKNKPLQGIEDFILSAFEPGPIDLCLGCLMVNTTVELGPHEKAVRQRTSKAMKSVLQGIQHGLRQAQEKEQLDSAVDSRQRAQSISLMFNGMLVQWRGATDKRWLNNTMSSIRELLRSN</sequence>
<feature type="DNA-binding region" description="H-T-H motif" evidence="4">
    <location>
        <begin position="29"/>
        <end position="48"/>
    </location>
</feature>
<gene>
    <name evidence="6" type="ORF">HNR48_000487</name>
</gene>
<evidence type="ECO:0000259" key="5">
    <source>
        <dbReference type="PROSITE" id="PS50977"/>
    </source>
</evidence>
<keyword evidence="2 4" id="KW-0238">DNA-binding</keyword>
<evidence type="ECO:0000256" key="2">
    <source>
        <dbReference type="ARBA" id="ARBA00023125"/>
    </source>
</evidence>
<evidence type="ECO:0000256" key="1">
    <source>
        <dbReference type="ARBA" id="ARBA00023015"/>
    </source>
</evidence>
<accession>A0A7X0JQ40</accession>
<reference evidence="6 7" key="1">
    <citation type="submission" date="2020-08" db="EMBL/GenBank/DDBJ databases">
        <title>Genomic Encyclopedia of Type Strains, Phase IV (KMG-IV): sequencing the most valuable type-strain genomes for metagenomic binning, comparative biology and taxonomic classification.</title>
        <authorList>
            <person name="Goeker M."/>
        </authorList>
    </citation>
    <scope>NUCLEOTIDE SEQUENCE [LARGE SCALE GENOMIC DNA]</scope>
    <source>
        <strain evidence="6 7">DSM 22368</strain>
    </source>
</reference>
<comment type="caution">
    <text evidence="6">The sequence shown here is derived from an EMBL/GenBank/DDBJ whole genome shotgun (WGS) entry which is preliminary data.</text>
</comment>
<organism evidence="6 7">
    <name type="scientific">Pseudoteredinibacter isoporae</name>
    <dbReference type="NCBI Taxonomy" id="570281"/>
    <lineage>
        <taxon>Bacteria</taxon>
        <taxon>Pseudomonadati</taxon>
        <taxon>Pseudomonadota</taxon>
        <taxon>Gammaproteobacteria</taxon>
        <taxon>Cellvibrionales</taxon>
        <taxon>Cellvibrionaceae</taxon>
        <taxon>Pseudoteredinibacter</taxon>
    </lineage>
</organism>
<evidence type="ECO:0000256" key="3">
    <source>
        <dbReference type="ARBA" id="ARBA00023163"/>
    </source>
</evidence>
<keyword evidence="7" id="KW-1185">Reference proteome</keyword>
<keyword evidence="1" id="KW-0805">Transcription regulation</keyword>
<dbReference type="GO" id="GO:0003677">
    <property type="term" value="F:DNA binding"/>
    <property type="evidence" value="ECO:0007669"/>
    <property type="project" value="UniProtKB-UniRule"/>
</dbReference>
<dbReference type="FunCoup" id="A0A7X0JQ40">
    <property type="interactions" value="47"/>
</dbReference>